<proteinExistence type="predicted"/>
<dbReference type="HOGENOM" id="CLU_1846311_0_0_1"/>
<organism evidence="1 2">
    <name type="scientific">Sclerotinia sclerotiorum (strain ATCC 18683 / 1980 / Ss-1)</name>
    <name type="common">White mold</name>
    <name type="synonym">Whetzelinia sclerotiorum</name>
    <dbReference type="NCBI Taxonomy" id="665079"/>
    <lineage>
        <taxon>Eukaryota</taxon>
        <taxon>Fungi</taxon>
        <taxon>Dikarya</taxon>
        <taxon>Ascomycota</taxon>
        <taxon>Pezizomycotina</taxon>
        <taxon>Leotiomycetes</taxon>
        <taxon>Helotiales</taxon>
        <taxon>Sclerotiniaceae</taxon>
        <taxon>Sclerotinia</taxon>
    </lineage>
</organism>
<evidence type="ECO:0000313" key="1">
    <source>
        <dbReference type="EMBL" id="EDN99204.1"/>
    </source>
</evidence>
<dbReference type="AlphaFoldDB" id="A7F8Y3"/>
<dbReference type="Proteomes" id="UP000001312">
    <property type="component" value="Unassembled WGS sequence"/>
</dbReference>
<evidence type="ECO:0000313" key="2">
    <source>
        <dbReference type="Proteomes" id="UP000001312"/>
    </source>
</evidence>
<dbReference type="GeneID" id="5481055"/>
<dbReference type="RefSeq" id="XP_001584967.1">
    <property type="nucleotide sequence ID" value="XM_001584917.1"/>
</dbReference>
<dbReference type="KEGG" id="ssl:SS1G_14064"/>
<dbReference type="InParanoid" id="A7F8Y3"/>
<reference evidence="2" key="1">
    <citation type="journal article" date="2011" name="PLoS Genet.">
        <title>Genomic analysis of the necrotrophic fungal pathogens Sclerotinia sclerotiorum and Botrytis cinerea.</title>
        <authorList>
            <person name="Amselem J."/>
            <person name="Cuomo C.A."/>
            <person name="van Kan J.A."/>
            <person name="Viaud M."/>
            <person name="Benito E.P."/>
            <person name="Couloux A."/>
            <person name="Coutinho P.M."/>
            <person name="de Vries R.P."/>
            <person name="Dyer P.S."/>
            <person name="Fillinger S."/>
            <person name="Fournier E."/>
            <person name="Gout L."/>
            <person name="Hahn M."/>
            <person name="Kohn L."/>
            <person name="Lapalu N."/>
            <person name="Plummer K.M."/>
            <person name="Pradier J.M."/>
            <person name="Quevillon E."/>
            <person name="Sharon A."/>
            <person name="Simon A."/>
            <person name="ten Have A."/>
            <person name="Tudzynski B."/>
            <person name="Tudzynski P."/>
            <person name="Wincker P."/>
            <person name="Andrew M."/>
            <person name="Anthouard V."/>
            <person name="Beever R.E."/>
            <person name="Beffa R."/>
            <person name="Benoit I."/>
            <person name="Bouzid O."/>
            <person name="Brault B."/>
            <person name="Chen Z."/>
            <person name="Choquer M."/>
            <person name="Collemare J."/>
            <person name="Cotton P."/>
            <person name="Danchin E.G."/>
            <person name="Da Silva C."/>
            <person name="Gautier A."/>
            <person name="Giraud C."/>
            <person name="Giraud T."/>
            <person name="Gonzalez C."/>
            <person name="Grossetete S."/>
            <person name="Guldener U."/>
            <person name="Henrissat B."/>
            <person name="Howlett B.J."/>
            <person name="Kodira C."/>
            <person name="Kretschmer M."/>
            <person name="Lappartient A."/>
            <person name="Leroch M."/>
            <person name="Levis C."/>
            <person name="Mauceli E."/>
            <person name="Neuveglise C."/>
            <person name="Oeser B."/>
            <person name="Pearson M."/>
            <person name="Poulain J."/>
            <person name="Poussereau N."/>
            <person name="Quesneville H."/>
            <person name="Rascle C."/>
            <person name="Schumacher J."/>
            <person name="Segurens B."/>
            <person name="Sexton A."/>
            <person name="Silva E."/>
            <person name="Sirven C."/>
            <person name="Soanes D.M."/>
            <person name="Talbot N.J."/>
            <person name="Templeton M."/>
            <person name="Yandava C."/>
            <person name="Yarden O."/>
            <person name="Zeng Q."/>
            <person name="Rollins J.A."/>
            <person name="Lebrun M.H."/>
            <person name="Dickman M."/>
        </authorList>
    </citation>
    <scope>NUCLEOTIDE SEQUENCE [LARGE SCALE GENOMIC DNA]</scope>
    <source>
        <strain evidence="2">ATCC 18683 / 1980 / Ss-1</strain>
    </source>
</reference>
<sequence length="139" mass="16235">MANRRIKFDSLQYRMIRFSQRNEEKMDSEPWIRRILSPNIENEQQVFRCLSMLFSTVMPSCHANLRMPWKFRGICPTLAKRYIALIRELAETAPPDNDEKTSNRNDESKDRLVATLIVTVHKSKSELTSPAFLDKSLSS</sequence>
<name>A7F8Y3_SCLS1</name>
<keyword evidence="2" id="KW-1185">Reference proteome</keyword>
<accession>A7F8Y3</accession>
<protein>
    <submittedName>
        <fullName evidence="1">Uncharacterized protein</fullName>
    </submittedName>
</protein>
<gene>
    <name evidence="1" type="ORF">SS1G_14064</name>
</gene>
<dbReference type="EMBL" id="CH476649">
    <property type="protein sequence ID" value="EDN99204.1"/>
    <property type="molecule type" value="Genomic_DNA"/>
</dbReference>